<evidence type="ECO:0000256" key="5">
    <source>
        <dbReference type="ARBA" id="ARBA00022597"/>
    </source>
</evidence>
<evidence type="ECO:0000256" key="10">
    <source>
        <dbReference type="SAM" id="Phobius"/>
    </source>
</evidence>
<dbReference type="InterPro" id="IPR003663">
    <property type="entry name" value="Sugar/inositol_transpt"/>
</dbReference>
<dbReference type="InterPro" id="IPR005829">
    <property type="entry name" value="Sugar_transporter_CS"/>
</dbReference>
<evidence type="ECO:0000256" key="7">
    <source>
        <dbReference type="ARBA" id="ARBA00022989"/>
    </source>
</evidence>
<comment type="caution">
    <text evidence="12">The sequence shown here is derived from an EMBL/GenBank/DDBJ whole genome shotgun (WGS) entry which is preliminary data.</text>
</comment>
<dbReference type="PROSITE" id="PS00217">
    <property type="entry name" value="SUGAR_TRANSPORT_2"/>
    <property type="match status" value="1"/>
</dbReference>
<evidence type="ECO:0000256" key="9">
    <source>
        <dbReference type="RuleBase" id="RU003346"/>
    </source>
</evidence>
<keyword evidence="7 10" id="KW-1133">Transmembrane helix</keyword>
<dbReference type="GO" id="GO:0022857">
    <property type="term" value="F:transmembrane transporter activity"/>
    <property type="evidence" value="ECO:0007669"/>
    <property type="project" value="InterPro"/>
</dbReference>
<sequence length="462" mass="50549">MTASAFSSYKPRHLWLYVIAAVASLGGLLSGFDTGVISGALLFINDTWPLTSLAKGWVVSSALVGAVIGAAANGVLADMYGRKKVIIATAVIFALGSILCGFASSVGWLIAGRMILGLAIGMVNFVVPLYLSEISPQKVRGMLVSLYQLAITAGILFSYLINRIFALSEYNWRWMLGSGLIPALILLVGISFLGDTPRWLISKKREKEAKEIFRKIEPETDADKHVKEIKATLNTSVQSASRSSFARWMLMPVIVGIGMMFMQICTGINTIIYYTATIFQAAGFTDTLGALYATIGVGVVNFLMTFVAIFFTDRLGRKPLLYAGLAGITASLFVLGGSFWLTDYLGDSLKWVAVGSIVIYIACFAFSLGPIGWIIISEIMPLKIRGLAMSICTMANFGFNFLVALTFPVLLEHIGEAYTFWMFGLVGIFSLWFTFRYIPETKGRSLEQIEKNWAEGLPARRF</sequence>
<dbReference type="InterPro" id="IPR050820">
    <property type="entry name" value="MFS_Sugar_Transporter"/>
</dbReference>
<comment type="subcellular location">
    <subcellularLocation>
        <location evidence="1">Cell membrane</location>
        <topology evidence="1">Multi-pass membrane protein</topology>
    </subcellularLocation>
</comment>
<organism evidence="12 13">
    <name type="scientific">Candidatus Scatocola faecipullorum</name>
    <dbReference type="NCBI Taxonomy" id="2840917"/>
    <lineage>
        <taxon>Bacteria</taxon>
        <taxon>Pseudomonadati</taxon>
        <taxon>Pseudomonadota</taxon>
        <taxon>Alphaproteobacteria</taxon>
        <taxon>Rhodospirillales</taxon>
        <taxon>Rhodospirillaceae</taxon>
        <taxon>Rhodospirillaceae incertae sedis</taxon>
        <taxon>Candidatus Scatocola</taxon>
    </lineage>
</organism>
<dbReference type="PANTHER" id="PTHR48023">
    <property type="entry name" value="D-XYLOSE-PROTON SYMPORTER-LIKE 2"/>
    <property type="match status" value="1"/>
</dbReference>
<feature type="transmembrane region" description="Helical" evidence="10">
    <location>
        <begin position="85"/>
        <end position="104"/>
    </location>
</feature>
<keyword evidence="5" id="KW-0762">Sugar transport</keyword>
<dbReference type="PANTHER" id="PTHR48023:SF4">
    <property type="entry name" value="D-XYLOSE-PROTON SYMPORTER-LIKE 2"/>
    <property type="match status" value="1"/>
</dbReference>
<dbReference type="Proteomes" id="UP000824107">
    <property type="component" value="Unassembled WGS sequence"/>
</dbReference>
<dbReference type="InterPro" id="IPR020846">
    <property type="entry name" value="MFS_dom"/>
</dbReference>
<feature type="transmembrane region" description="Helical" evidence="10">
    <location>
        <begin position="248"/>
        <end position="276"/>
    </location>
</feature>
<feature type="transmembrane region" description="Helical" evidence="10">
    <location>
        <begin position="387"/>
        <end position="411"/>
    </location>
</feature>
<reference evidence="12" key="1">
    <citation type="submission" date="2020-10" db="EMBL/GenBank/DDBJ databases">
        <authorList>
            <person name="Gilroy R."/>
        </authorList>
    </citation>
    <scope>NUCLEOTIDE SEQUENCE</scope>
    <source>
        <strain evidence="12">ChiW3-316</strain>
    </source>
</reference>
<reference evidence="12" key="2">
    <citation type="journal article" date="2021" name="PeerJ">
        <title>Extensive microbial diversity within the chicken gut microbiome revealed by metagenomics and culture.</title>
        <authorList>
            <person name="Gilroy R."/>
            <person name="Ravi A."/>
            <person name="Getino M."/>
            <person name="Pursley I."/>
            <person name="Horton D.L."/>
            <person name="Alikhan N.F."/>
            <person name="Baker D."/>
            <person name="Gharbi K."/>
            <person name="Hall N."/>
            <person name="Watson M."/>
            <person name="Adriaenssens E.M."/>
            <person name="Foster-Nyarko E."/>
            <person name="Jarju S."/>
            <person name="Secka A."/>
            <person name="Antonio M."/>
            <person name="Oren A."/>
            <person name="Chaudhuri R.R."/>
            <person name="La Ragione R."/>
            <person name="Hildebrand F."/>
            <person name="Pallen M.J."/>
        </authorList>
    </citation>
    <scope>NUCLEOTIDE SEQUENCE</scope>
    <source>
        <strain evidence="12">ChiW3-316</strain>
    </source>
</reference>
<feature type="transmembrane region" description="Helical" evidence="10">
    <location>
        <begin position="174"/>
        <end position="194"/>
    </location>
</feature>
<evidence type="ECO:0000259" key="11">
    <source>
        <dbReference type="PROSITE" id="PS50850"/>
    </source>
</evidence>
<dbReference type="Pfam" id="PF00083">
    <property type="entry name" value="Sugar_tr"/>
    <property type="match status" value="1"/>
</dbReference>
<dbReference type="GO" id="GO:1904659">
    <property type="term" value="P:D-glucose transmembrane transport"/>
    <property type="evidence" value="ECO:0007669"/>
    <property type="project" value="TreeGrafter"/>
</dbReference>
<dbReference type="PRINTS" id="PR00171">
    <property type="entry name" value="SUGRTRNSPORT"/>
</dbReference>
<dbReference type="Gene3D" id="1.20.1250.20">
    <property type="entry name" value="MFS general substrate transporter like domains"/>
    <property type="match status" value="1"/>
</dbReference>
<feature type="transmembrane region" description="Helical" evidence="10">
    <location>
        <begin position="56"/>
        <end position="76"/>
    </location>
</feature>
<feature type="transmembrane region" description="Helical" evidence="10">
    <location>
        <begin position="417"/>
        <end position="435"/>
    </location>
</feature>
<feature type="transmembrane region" description="Helical" evidence="10">
    <location>
        <begin position="110"/>
        <end position="131"/>
    </location>
</feature>
<dbReference type="NCBIfam" id="TIGR00879">
    <property type="entry name" value="SP"/>
    <property type="match status" value="1"/>
</dbReference>
<feature type="transmembrane region" description="Helical" evidence="10">
    <location>
        <begin position="320"/>
        <end position="341"/>
    </location>
</feature>
<dbReference type="InterPro" id="IPR005828">
    <property type="entry name" value="MFS_sugar_transport-like"/>
</dbReference>
<dbReference type="InterPro" id="IPR036259">
    <property type="entry name" value="MFS_trans_sf"/>
</dbReference>
<evidence type="ECO:0000256" key="2">
    <source>
        <dbReference type="ARBA" id="ARBA00010992"/>
    </source>
</evidence>
<evidence type="ECO:0000313" key="12">
    <source>
        <dbReference type="EMBL" id="HIU52515.1"/>
    </source>
</evidence>
<keyword evidence="3 9" id="KW-0813">Transport</keyword>
<proteinExistence type="inferred from homology"/>
<feature type="transmembrane region" description="Helical" evidence="10">
    <location>
        <begin position="288"/>
        <end position="311"/>
    </location>
</feature>
<keyword evidence="4" id="KW-1003">Cell membrane</keyword>
<evidence type="ECO:0000256" key="6">
    <source>
        <dbReference type="ARBA" id="ARBA00022692"/>
    </source>
</evidence>
<dbReference type="EMBL" id="DVNC01000004">
    <property type="protein sequence ID" value="HIU52515.1"/>
    <property type="molecule type" value="Genomic_DNA"/>
</dbReference>
<comment type="similarity">
    <text evidence="2 9">Belongs to the major facilitator superfamily. Sugar transporter (TC 2.A.1.1) family.</text>
</comment>
<evidence type="ECO:0000256" key="3">
    <source>
        <dbReference type="ARBA" id="ARBA00022448"/>
    </source>
</evidence>
<keyword evidence="6 10" id="KW-0812">Transmembrane</keyword>
<evidence type="ECO:0000313" key="13">
    <source>
        <dbReference type="Proteomes" id="UP000824107"/>
    </source>
</evidence>
<evidence type="ECO:0000256" key="4">
    <source>
        <dbReference type="ARBA" id="ARBA00022475"/>
    </source>
</evidence>
<evidence type="ECO:0000256" key="8">
    <source>
        <dbReference type="ARBA" id="ARBA00023136"/>
    </source>
</evidence>
<feature type="transmembrane region" description="Helical" evidence="10">
    <location>
        <begin position="353"/>
        <end position="375"/>
    </location>
</feature>
<accession>A0A9D1M2L3</accession>
<dbReference type="AlphaFoldDB" id="A0A9D1M2L3"/>
<name>A0A9D1M2L3_9PROT</name>
<feature type="domain" description="Major facilitator superfamily (MFS) profile" evidence="11">
    <location>
        <begin position="19"/>
        <end position="442"/>
    </location>
</feature>
<dbReference type="FunFam" id="1.20.1250.20:FF:000218">
    <property type="entry name" value="facilitated trehalose transporter Tret1"/>
    <property type="match status" value="1"/>
</dbReference>
<dbReference type="GO" id="GO:0005886">
    <property type="term" value="C:plasma membrane"/>
    <property type="evidence" value="ECO:0007669"/>
    <property type="project" value="UniProtKB-SubCell"/>
</dbReference>
<evidence type="ECO:0000256" key="1">
    <source>
        <dbReference type="ARBA" id="ARBA00004651"/>
    </source>
</evidence>
<feature type="transmembrane region" description="Helical" evidence="10">
    <location>
        <begin position="143"/>
        <end position="162"/>
    </location>
</feature>
<gene>
    <name evidence="12" type="ORF">IAD20_00355</name>
</gene>
<feature type="transmembrane region" description="Helical" evidence="10">
    <location>
        <begin position="14"/>
        <end position="44"/>
    </location>
</feature>
<keyword evidence="8 10" id="KW-0472">Membrane</keyword>
<protein>
    <submittedName>
        <fullName evidence="12">Sugar porter family MFS transporter</fullName>
    </submittedName>
</protein>
<dbReference type="SUPFAM" id="SSF103473">
    <property type="entry name" value="MFS general substrate transporter"/>
    <property type="match status" value="1"/>
</dbReference>
<dbReference type="PROSITE" id="PS50850">
    <property type="entry name" value="MFS"/>
    <property type="match status" value="1"/>
</dbReference>